<dbReference type="SUPFAM" id="SSF56935">
    <property type="entry name" value="Porins"/>
    <property type="match status" value="1"/>
</dbReference>
<evidence type="ECO:0000313" key="7">
    <source>
        <dbReference type="EMBL" id="OIQ85087.1"/>
    </source>
</evidence>
<organism evidence="7">
    <name type="scientific">mine drainage metagenome</name>
    <dbReference type="NCBI Taxonomy" id="410659"/>
    <lineage>
        <taxon>unclassified sequences</taxon>
        <taxon>metagenomes</taxon>
        <taxon>ecological metagenomes</taxon>
    </lineage>
</organism>
<dbReference type="GO" id="GO:0015344">
    <property type="term" value="F:siderophore uptake transmembrane transporter activity"/>
    <property type="evidence" value="ECO:0007669"/>
    <property type="project" value="TreeGrafter"/>
</dbReference>
<dbReference type="InterPro" id="IPR057601">
    <property type="entry name" value="Oar-like_b-barrel"/>
</dbReference>
<gene>
    <name evidence="7" type="ORF">GALL_330830</name>
</gene>
<dbReference type="SUPFAM" id="SSF49464">
    <property type="entry name" value="Carboxypeptidase regulatory domain-like"/>
    <property type="match status" value="1"/>
</dbReference>
<evidence type="ECO:0000259" key="6">
    <source>
        <dbReference type="Pfam" id="PF25183"/>
    </source>
</evidence>
<dbReference type="GO" id="GO:0044718">
    <property type="term" value="P:siderophore transmembrane transport"/>
    <property type="evidence" value="ECO:0007669"/>
    <property type="project" value="TreeGrafter"/>
</dbReference>
<protein>
    <recommendedName>
        <fullName evidence="6">TonB-dependent transporter Oar-like beta-barrel domain-containing protein</fullName>
    </recommendedName>
</protein>
<sequence length="1103" mass="119866">MHHTKLLKGFVFGVLACWFAAFTAFGQGITTSSISGTVTTASGEPIAGATVRATHLPTNTTFTAVSSQAGRFTLTGLPVGGPYSVEASAPSYTFGAITNVQTQLGASTEVNFVPSEGAAVTQLEKFVVTGEVNDLDANTTGASSELDTRRVNDQPSVSRSFADMIKTNPFVAIRSGQALEALGMNNRYNSITLDGAPINDSFGLSSTGLFSLNNPFSLDAVEQFSISLTPYDVRQSGFAGAAVNVVSKSGTNQFHGSVYDIFTDSNWGGKDIYGSTKGTRPVSKERTYGFTLGGPIVKNRLFFFMNFEKYISDSAPTSAAFTPSNDFLSAVTSRIAQLTKTDMGTFGGSSTSRLFDTKRLLKLDWNINDNHRLSVRYSDTIGAQPNFGSFRATGFSQPVTIPYQPSYFSNGATSFNSNFYTLNIKEHVWAGQLFDNWTPNFKTQFNYSYTKQDSVRGTPVIFPEIRIMNVPGTSPSGASISSSDAFRFGTETSSMGNELHIKTQTFGGSADYTWRTFTFTLGADDQSSRYFNLFRQGSYGIFDYNSLADFQADRPFGFARSVVQTGLPIADISKFDQVGVFGQAKWEPTSRLMLTAGLRADYLGSPIAPAENAAFKNAFGMTNAGTIDGTNVPAPRFSFNYALDKQRTTQIRGGIGVFLGRNPWVWISNSYGNTGVGRFNVLNGVTGSASNTGSYSGPTLSQYLAGNFTNSDPAYKFDPANPVGTTSATGSASSIALIKPGMKLPTIQRANIAIDHKIALLNAVVSVEYIDTEQLSALFADNMNLKPTGRGIDGRQLFAGSTSSAPLVKGFGDVIRTRSIHAGHSEYTSVSLDRPMKNGWAYNIAYTHGHATEAQTLNSSVARSNWVYNPVFNQNSVEVARSDYEVRDRLQITFTREFHFMKRYATDVTLYYEARSGTPYSMVYANDLNGDGNTANDVVAVPSGLNDPRFDFSGMTQAQQNAYMNFINNSDFRMYKGSYAPRNAFLTPWQNRLDLHVSQEVSVYRGTKVVVFADFLNFGSWLSKSLFNYVETFNPLYGGATRLFGAATYGSDGRIKPTFNNGSTPILSLDSNGNLLFASSGSQINPTNTENRWKVQAGIKVAF</sequence>
<evidence type="ECO:0000256" key="4">
    <source>
        <dbReference type="ARBA" id="ARBA00023136"/>
    </source>
</evidence>
<feature type="domain" description="TonB-dependent transporter Oar-like beta-barrel" evidence="6">
    <location>
        <begin position="246"/>
        <end position="334"/>
    </location>
</feature>
<evidence type="ECO:0000256" key="3">
    <source>
        <dbReference type="ARBA" id="ARBA00022692"/>
    </source>
</evidence>
<dbReference type="EMBL" id="MLJW01000569">
    <property type="protein sequence ID" value="OIQ85087.1"/>
    <property type="molecule type" value="Genomic_DNA"/>
</dbReference>
<dbReference type="Pfam" id="PF25183">
    <property type="entry name" value="OMP_b-brl_4"/>
    <property type="match status" value="2"/>
</dbReference>
<dbReference type="Gene3D" id="2.60.40.1120">
    <property type="entry name" value="Carboxypeptidase-like, regulatory domain"/>
    <property type="match status" value="1"/>
</dbReference>
<dbReference type="InterPro" id="IPR008969">
    <property type="entry name" value="CarboxyPept-like_regulatory"/>
</dbReference>
<reference evidence="7" key="1">
    <citation type="submission" date="2016-10" db="EMBL/GenBank/DDBJ databases">
        <title>Sequence of Gallionella enrichment culture.</title>
        <authorList>
            <person name="Poehlein A."/>
            <person name="Muehling M."/>
            <person name="Daniel R."/>
        </authorList>
    </citation>
    <scope>NUCLEOTIDE SEQUENCE</scope>
</reference>
<comment type="caution">
    <text evidence="7">The sequence shown here is derived from an EMBL/GenBank/DDBJ whole genome shotgun (WGS) entry which is preliminary data.</text>
</comment>
<keyword evidence="4" id="KW-0472">Membrane</keyword>
<dbReference type="GO" id="GO:0009279">
    <property type="term" value="C:cell outer membrane"/>
    <property type="evidence" value="ECO:0007669"/>
    <property type="project" value="UniProtKB-SubCell"/>
</dbReference>
<evidence type="ECO:0000256" key="1">
    <source>
        <dbReference type="ARBA" id="ARBA00004571"/>
    </source>
</evidence>
<evidence type="ECO:0000256" key="5">
    <source>
        <dbReference type="ARBA" id="ARBA00023237"/>
    </source>
</evidence>
<feature type="domain" description="TonB-dependent transporter Oar-like beta-barrel" evidence="6">
    <location>
        <begin position="349"/>
        <end position="1018"/>
    </location>
</feature>
<keyword evidence="2" id="KW-0813">Transport</keyword>
<keyword evidence="3" id="KW-0812">Transmembrane</keyword>
<dbReference type="AlphaFoldDB" id="A0A1J5QZ19"/>
<dbReference type="Pfam" id="PF13620">
    <property type="entry name" value="CarboxypepD_reg"/>
    <property type="match status" value="1"/>
</dbReference>
<dbReference type="PANTHER" id="PTHR30069:SF46">
    <property type="entry name" value="OAR PROTEIN"/>
    <property type="match status" value="1"/>
</dbReference>
<dbReference type="InterPro" id="IPR039426">
    <property type="entry name" value="TonB-dep_rcpt-like"/>
</dbReference>
<dbReference type="PANTHER" id="PTHR30069">
    <property type="entry name" value="TONB-DEPENDENT OUTER MEMBRANE RECEPTOR"/>
    <property type="match status" value="1"/>
</dbReference>
<evidence type="ECO:0000256" key="2">
    <source>
        <dbReference type="ARBA" id="ARBA00022448"/>
    </source>
</evidence>
<accession>A0A1J5QZ19</accession>
<proteinExistence type="predicted"/>
<dbReference type="InterPro" id="IPR036942">
    <property type="entry name" value="Beta-barrel_TonB_sf"/>
</dbReference>
<keyword evidence="5" id="KW-0998">Cell outer membrane</keyword>
<comment type="subcellular location">
    <subcellularLocation>
        <location evidence="1">Cell outer membrane</location>
        <topology evidence="1">Multi-pass membrane protein</topology>
    </subcellularLocation>
</comment>
<name>A0A1J5QZ19_9ZZZZ</name>
<dbReference type="Gene3D" id="2.40.170.20">
    <property type="entry name" value="TonB-dependent receptor, beta-barrel domain"/>
    <property type="match status" value="1"/>
</dbReference>